<proteinExistence type="predicted"/>
<name>A0A1I2IVA3_9BACT</name>
<dbReference type="EMBL" id="FOMX01000084">
    <property type="protein sequence ID" value="SFF45660.1"/>
    <property type="molecule type" value="Genomic_DNA"/>
</dbReference>
<dbReference type="Proteomes" id="UP000199400">
    <property type="component" value="Unassembled WGS sequence"/>
</dbReference>
<dbReference type="RefSeq" id="WP_096333374.1">
    <property type="nucleotide sequence ID" value="NZ_FOMX01000084.1"/>
</dbReference>
<accession>A0A1I2IVA3</accession>
<evidence type="ECO:0000313" key="1">
    <source>
        <dbReference type="EMBL" id="SFF45660.1"/>
    </source>
</evidence>
<evidence type="ECO:0000313" key="2">
    <source>
        <dbReference type="Proteomes" id="UP000199400"/>
    </source>
</evidence>
<dbReference type="AlphaFoldDB" id="A0A1I2IVA3"/>
<reference evidence="2" key="1">
    <citation type="submission" date="2016-10" db="EMBL/GenBank/DDBJ databases">
        <authorList>
            <person name="Varghese N."/>
            <person name="Submissions S."/>
        </authorList>
    </citation>
    <scope>NUCLEOTIDE SEQUENCE [LARGE SCALE GENOMIC DNA]</scope>
    <source>
        <strain evidence="2">ATCC 25963</strain>
    </source>
</reference>
<dbReference type="STRING" id="54.SAMN02745121_08972"/>
<protein>
    <submittedName>
        <fullName evidence="1">Uncharacterized protein</fullName>
    </submittedName>
</protein>
<keyword evidence="2" id="KW-1185">Reference proteome</keyword>
<organism evidence="1 2">
    <name type="scientific">Nannocystis exedens</name>
    <dbReference type="NCBI Taxonomy" id="54"/>
    <lineage>
        <taxon>Bacteria</taxon>
        <taxon>Pseudomonadati</taxon>
        <taxon>Myxococcota</taxon>
        <taxon>Polyangia</taxon>
        <taxon>Nannocystales</taxon>
        <taxon>Nannocystaceae</taxon>
        <taxon>Nannocystis</taxon>
    </lineage>
</organism>
<gene>
    <name evidence="1" type="ORF">SAMN02745121_08972</name>
</gene>
<sequence>MSSIIDIPPAPLPLHKWRELRRLTAEARRYGLEAASADPVIGAEFIAVLEDFEVASRVFDEFIAIFECRAKELEQECIANSCLTCTCRCEALADEAS</sequence>